<dbReference type="SUPFAM" id="SSF51905">
    <property type="entry name" value="FAD/NAD(P)-binding domain"/>
    <property type="match status" value="1"/>
</dbReference>
<reference evidence="2 3" key="1">
    <citation type="journal article" date="2010" name="PLoS Biol.">
        <title>Multi-platform next-generation sequencing of the domestic turkey (Meleagris gallopavo): genome assembly and analysis.</title>
        <authorList>
            <person name="Dalloul R.A."/>
            <person name="Long J.A."/>
            <person name="Zimin A.V."/>
            <person name="Aslam L."/>
            <person name="Beal K."/>
            <person name="Blomberg L.A."/>
            <person name="Bouffard P."/>
            <person name="Burt D.W."/>
            <person name="Crasta O."/>
            <person name="Crooijmans R.P."/>
            <person name="Cooper K."/>
            <person name="Coulombe R.A."/>
            <person name="De S."/>
            <person name="Delany M.E."/>
            <person name="Dodgson J.B."/>
            <person name="Dong J.J."/>
            <person name="Evans C."/>
            <person name="Frederickson K.M."/>
            <person name="Flicek P."/>
            <person name="Florea L."/>
            <person name="Folkerts O."/>
            <person name="Groenen M.A."/>
            <person name="Harkins T.T."/>
            <person name="Herrero J."/>
            <person name="Hoffmann S."/>
            <person name="Megens H.J."/>
            <person name="Jiang A."/>
            <person name="de Jong P."/>
            <person name="Kaiser P."/>
            <person name="Kim H."/>
            <person name="Kim K.W."/>
            <person name="Kim S."/>
            <person name="Langenberger D."/>
            <person name="Lee M.K."/>
            <person name="Lee T."/>
            <person name="Mane S."/>
            <person name="Marcais G."/>
            <person name="Marz M."/>
            <person name="McElroy A.P."/>
            <person name="Modise T."/>
            <person name="Nefedov M."/>
            <person name="Notredame C."/>
            <person name="Paton I.R."/>
            <person name="Payne W.S."/>
            <person name="Pertea G."/>
            <person name="Prickett D."/>
            <person name="Puiu D."/>
            <person name="Qioa D."/>
            <person name="Raineri E."/>
            <person name="Ruffier M."/>
            <person name="Salzberg S.L."/>
            <person name="Schatz M.C."/>
            <person name="Scheuring C."/>
            <person name="Schmidt C.J."/>
            <person name="Schroeder S."/>
            <person name="Searle S.M."/>
            <person name="Smith E.J."/>
            <person name="Smith J."/>
            <person name="Sonstegard T.S."/>
            <person name="Stadler P.F."/>
            <person name="Tafer H."/>
            <person name="Tu Z.J."/>
            <person name="Van Tassell C.P."/>
            <person name="Vilella A.J."/>
            <person name="Williams K.P."/>
            <person name="Yorke J.A."/>
            <person name="Zhang L."/>
            <person name="Zhang H.B."/>
            <person name="Zhang X."/>
            <person name="Zhang Y."/>
            <person name="Reed K.M."/>
        </authorList>
    </citation>
    <scope>NUCLEOTIDE SEQUENCE [LARGE SCALE GENOMIC DNA]</scope>
</reference>
<dbReference type="InterPro" id="IPR006076">
    <property type="entry name" value="FAD-dep_OxRdtase"/>
</dbReference>
<keyword evidence="3" id="KW-1185">Reference proteome</keyword>
<dbReference type="AlphaFoldDB" id="A0A803Y6S4"/>
<dbReference type="GO" id="GO:0005759">
    <property type="term" value="C:mitochondrial matrix"/>
    <property type="evidence" value="ECO:0007669"/>
    <property type="project" value="TreeGrafter"/>
</dbReference>
<reference evidence="2" key="3">
    <citation type="submission" date="2025-09" db="UniProtKB">
        <authorList>
            <consortium name="Ensembl"/>
        </authorList>
    </citation>
    <scope>IDENTIFICATION</scope>
</reference>
<accession>A0A803Y6S4</accession>
<reference evidence="2" key="2">
    <citation type="submission" date="2025-08" db="UniProtKB">
        <authorList>
            <consortium name="Ensembl"/>
        </authorList>
    </citation>
    <scope>IDENTIFICATION</scope>
</reference>
<dbReference type="InterPro" id="IPR001763">
    <property type="entry name" value="Rhodanese-like_dom"/>
</dbReference>
<dbReference type="PROSITE" id="PS50206">
    <property type="entry name" value="RHODANESE_3"/>
    <property type="match status" value="1"/>
</dbReference>
<dbReference type="Ensembl" id="ENSMGAT00000031722.1">
    <property type="protein sequence ID" value="ENSMGAP00000027471.1"/>
    <property type="gene ID" value="ENSMGAG00000021823.1"/>
</dbReference>
<evidence type="ECO:0000259" key="1">
    <source>
        <dbReference type="PROSITE" id="PS50206"/>
    </source>
</evidence>
<sequence>MGGRRQLLQAEGLRRCSTAPAWPWRTQIVPKHTNGAELAALCWGCSVRCIYAALYVISYFGWLECCWVCILIKKCFNYSRIGWFVVPKPCVSPGIQTLRLPLWRSAARCRSASGTAETQPVPLPAQARVVICGGGIAGTSVAYHLAKLGWKDVVLLEQVFVQWHCDDANFLTDP</sequence>
<dbReference type="InterPro" id="IPR036188">
    <property type="entry name" value="FAD/NAD-bd_sf"/>
</dbReference>
<organism evidence="2 3">
    <name type="scientific">Meleagris gallopavo</name>
    <name type="common">Wild turkey</name>
    <dbReference type="NCBI Taxonomy" id="9103"/>
    <lineage>
        <taxon>Eukaryota</taxon>
        <taxon>Metazoa</taxon>
        <taxon>Chordata</taxon>
        <taxon>Craniata</taxon>
        <taxon>Vertebrata</taxon>
        <taxon>Euteleostomi</taxon>
        <taxon>Archelosauria</taxon>
        <taxon>Archosauria</taxon>
        <taxon>Dinosauria</taxon>
        <taxon>Saurischia</taxon>
        <taxon>Theropoda</taxon>
        <taxon>Coelurosauria</taxon>
        <taxon>Aves</taxon>
        <taxon>Neognathae</taxon>
        <taxon>Galloanserae</taxon>
        <taxon>Galliformes</taxon>
        <taxon>Phasianidae</taxon>
        <taxon>Meleagridinae</taxon>
        <taxon>Meleagris</taxon>
    </lineage>
</organism>
<dbReference type="Gene3D" id="3.50.50.60">
    <property type="entry name" value="FAD/NAD(P)-binding domain"/>
    <property type="match status" value="1"/>
</dbReference>
<dbReference type="Pfam" id="PF01266">
    <property type="entry name" value="DAO"/>
    <property type="match status" value="1"/>
</dbReference>
<name>A0A803Y6S4_MELGA</name>
<dbReference type="PANTHER" id="PTHR13847:SF193">
    <property type="entry name" value="PYRUVATE DEHYDROGENASE PHOSPHATASE REGULATORY SUBUNIT, MITOCHONDRIAL"/>
    <property type="match status" value="1"/>
</dbReference>
<dbReference type="GeneTree" id="ENSGT00940000159082"/>
<evidence type="ECO:0000313" key="2">
    <source>
        <dbReference type="Ensembl" id="ENSMGAP00000027471.1"/>
    </source>
</evidence>
<feature type="domain" description="Rhodanese" evidence="1">
    <location>
        <begin position="129"/>
        <end position="166"/>
    </location>
</feature>
<dbReference type="InParanoid" id="A0A803Y6S4"/>
<proteinExistence type="predicted"/>
<dbReference type="PANTHER" id="PTHR13847">
    <property type="entry name" value="SARCOSINE DEHYDROGENASE-RELATED"/>
    <property type="match status" value="1"/>
</dbReference>
<protein>
    <recommendedName>
        <fullName evidence="1">Rhodanese domain-containing protein</fullName>
    </recommendedName>
</protein>
<dbReference type="Proteomes" id="UP000001645">
    <property type="component" value="Chromosome 13"/>
</dbReference>
<evidence type="ECO:0000313" key="3">
    <source>
        <dbReference type="Proteomes" id="UP000001645"/>
    </source>
</evidence>